<feature type="domain" description="Thioredoxin" evidence="7">
    <location>
        <begin position="83"/>
        <end position="204"/>
    </location>
</feature>
<dbReference type="Pfam" id="PF00085">
    <property type="entry name" value="Thioredoxin"/>
    <property type="match status" value="1"/>
</dbReference>
<evidence type="ECO:0000313" key="8">
    <source>
        <dbReference type="EMBL" id="QPC85279.1"/>
    </source>
</evidence>
<dbReference type="CDD" id="cd02947">
    <property type="entry name" value="TRX_family"/>
    <property type="match status" value="1"/>
</dbReference>
<evidence type="ECO:0000256" key="3">
    <source>
        <dbReference type="ARBA" id="ARBA00022982"/>
    </source>
</evidence>
<dbReference type="EMBL" id="CP062983">
    <property type="protein sequence ID" value="QPC85279.1"/>
    <property type="molecule type" value="Genomic_DNA"/>
</dbReference>
<dbReference type="InterPro" id="IPR013766">
    <property type="entry name" value="Thioredoxin_domain"/>
</dbReference>
<dbReference type="PROSITE" id="PS00194">
    <property type="entry name" value="THIOREDOXIN_1"/>
    <property type="match status" value="1"/>
</dbReference>
<dbReference type="Gene3D" id="3.40.30.10">
    <property type="entry name" value="Glutaredoxin"/>
    <property type="match status" value="2"/>
</dbReference>
<dbReference type="PANTHER" id="PTHR45663">
    <property type="entry name" value="GEO12009P1"/>
    <property type="match status" value="1"/>
</dbReference>
<dbReference type="KEGG" id="pmet:G4Y79_23640"/>
<proteinExistence type="inferred from homology"/>
<dbReference type="GO" id="GO:0005737">
    <property type="term" value="C:cytoplasm"/>
    <property type="evidence" value="ECO:0007669"/>
    <property type="project" value="TreeGrafter"/>
</dbReference>
<comment type="similarity">
    <text evidence="1">Belongs to the thioredoxin family.</text>
</comment>
<dbReference type="GO" id="GO:0015035">
    <property type="term" value="F:protein-disulfide reductase activity"/>
    <property type="evidence" value="ECO:0007669"/>
    <property type="project" value="UniProtKB-UniRule"/>
</dbReference>
<dbReference type="Proteomes" id="UP000594468">
    <property type="component" value="Chromosome"/>
</dbReference>
<dbReference type="NCBIfam" id="TIGR01068">
    <property type="entry name" value="thioredoxin"/>
    <property type="match status" value="1"/>
</dbReference>
<evidence type="ECO:0000256" key="5">
    <source>
        <dbReference type="ARBA" id="ARBA00023284"/>
    </source>
</evidence>
<dbReference type="FunFam" id="3.40.30.10:FF:000001">
    <property type="entry name" value="Thioredoxin"/>
    <property type="match status" value="1"/>
</dbReference>
<name>A0A7S8EE78_9CHLR</name>
<keyword evidence="3" id="KW-0249">Electron transport</keyword>
<dbReference type="PANTHER" id="PTHR45663:SF11">
    <property type="entry name" value="GEO12009P1"/>
    <property type="match status" value="1"/>
</dbReference>
<dbReference type="PRINTS" id="PR00421">
    <property type="entry name" value="THIOREDOXIN"/>
</dbReference>
<keyword evidence="9" id="KW-1185">Reference proteome</keyword>
<keyword evidence="2" id="KW-0813">Transport</keyword>
<accession>A0A7S8EE78</accession>
<evidence type="ECO:0000256" key="6">
    <source>
        <dbReference type="NCBIfam" id="TIGR01068"/>
    </source>
</evidence>
<organism evidence="8 9">
    <name type="scientific">Phototrophicus methaneseepsis</name>
    <dbReference type="NCBI Taxonomy" id="2710758"/>
    <lineage>
        <taxon>Bacteria</taxon>
        <taxon>Bacillati</taxon>
        <taxon>Chloroflexota</taxon>
        <taxon>Candidatus Thermofontia</taxon>
        <taxon>Phototrophicales</taxon>
        <taxon>Phototrophicaceae</taxon>
        <taxon>Phototrophicus</taxon>
    </lineage>
</organism>
<reference evidence="8 9" key="1">
    <citation type="submission" date="2020-02" db="EMBL/GenBank/DDBJ databases">
        <authorList>
            <person name="Zheng R.K."/>
            <person name="Sun C.M."/>
        </authorList>
    </citation>
    <scope>NUCLEOTIDE SEQUENCE [LARGE SCALE GENOMIC DNA]</scope>
    <source>
        <strain evidence="9">rifampicinis</strain>
    </source>
</reference>
<sequence>MLVLHEDQRDKPLEDALNKVARKHKGNLLVAKVDVRENADLHAKHNHIATPAIISYDANGKILAQADYVRPADVRQHTALLINGTPIEAPQSQRERTSSEPINVSDKTWRDEVLKSSVPVLVDFWAPWCGPCRSIAPYVEQLAKEYAGRLKVVKLNTDNNPVISRRHGIQGIPTLAIFENGQQVNRISGANPAGLKRMVEQALA</sequence>
<dbReference type="AlphaFoldDB" id="A0A7S8EE78"/>
<keyword evidence="5" id="KW-0676">Redox-active center</keyword>
<protein>
    <recommendedName>
        <fullName evidence="6">Thioredoxin</fullName>
    </recommendedName>
</protein>
<gene>
    <name evidence="8" type="primary">trxA</name>
    <name evidence="8" type="ORF">G4Y79_23640</name>
</gene>
<evidence type="ECO:0000256" key="4">
    <source>
        <dbReference type="ARBA" id="ARBA00023157"/>
    </source>
</evidence>
<keyword evidence="4" id="KW-1015">Disulfide bond</keyword>
<evidence type="ECO:0000256" key="1">
    <source>
        <dbReference type="ARBA" id="ARBA00008987"/>
    </source>
</evidence>
<dbReference type="SUPFAM" id="SSF52833">
    <property type="entry name" value="Thioredoxin-like"/>
    <property type="match status" value="2"/>
</dbReference>
<evidence type="ECO:0000259" key="7">
    <source>
        <dbReference type="PROSITE" id="PS51352"/>
    </source>
</evidence>
<dbReference type="PROSITE" id="PS51352">
    <property type="entry name" value="THIOREDOXIN_2"/>
    <property type="match status" value="1"/>
</dbReference>
<evidence type="ECO:0000313" key="9">
    <source>
        <dbReference type="Proteomes" id="UP000594468"/>
    </source>
</evidence>
<evidence type="ECO:0000256" key="2">
    <source>
        <dbReference type="ARBA" id="ARBA00022448"/>
    </source>
</evidence>
<dbReference type="InterPro" id="IPR017937">
    <property type="entry name" value="Thioredoxin_CS"/>
</dbReference>
<dbReference type="InterPro" id="IPR005746">
    <property type="entry name" value="Thioredoxin"/>
</dbReference>
<dbReference type="InterPro" id="IPR036249">
    <property type="entry name" value="Thioredoxin-like_sf"/>
</dbReference>